<name>A0A251S1B2_HELAN</name>
<dbReference type="Gramene" id="mRNA:HanXRQr2_Chr16g0731971">
    <property type="protein sequence ID" value="mRNA:HanXRQr2_Chr16g0731971"/>
    <property type="gene ID" value="HanXRQr2_Chr16g0731971"/>
</dbReference>
<gene>
    <name evidence="2" type="ORF">HannXRQ_Chr16g0505151</name>
    <name evidence="1" type="ORF">HanXRQr2_Chr16g0731971</name>
</gene>
<proteinExistence type="predicted"/>
<protein>
    <submittedName>
        <fullName evidence="2">Uncharacterized protein</fullName>
    </submittedName>
</protein>
<dbReference type="InParanoid" id="A0A251S1B2"/>
<reference evidence="1 3" key="1">
    <citation type="journal article" date="2017" name="Nature">
        <title>The sunflower genome provides insights into oil metabolism, flowering and Asterid evolution.</title>
        <authorList>
            <person name="Badouin H."/>
            <person name="Gouzy J."/>
            <person name="Grassa C.J."/>
            <person name="Murat F."/>
            <person name="Staton S.E."/>
            <person name="Cottret L."/>
            <person name="Lelandais-Briere C."/>
            <person name="Owens G.L."/>
            <person name="Carrere S."/>
            <person name="Mayjonade B."/>
            <person name="Legrand L."/>
            <person name="Gill N."/>
            <person name="Kane N.C."/>
            <person name="Bowers J.E."/>
            <person name="Hubner S."/>
            <person name="Bellec A."/>
            <person name="Berard A."/>
            <person name="Berges H."/>
            <person name="Blanchet N."/>
            <person name="Boniface M.C."/>
            <person name="Brunel D."/>
            <person name="Catrice O."/>
            <person name="Chaidir N."/>
            <person name="Claudel C."/>
            <person name="Donnadieu C."/>
            <person name="Faraut T."/>
            <person name="Fievet G."/>
            <person name="Helmstetter N."/>
            <person name="King M."/>
            <person name="Knapp S.J."/>
            <person name="Lai Z."/>
            <person name="Le Paslier M.C."/>
            <person name="Lippi Y."/>
            <person name="Lorenzon L."/>
            <person name="Mandel J.R."/>
            <person name="Marage G."/>
            <person name="Marchand G."/>
            <person name="Marquand E."/>
            <person name="Bret-Mestries E."/>
            <person name="Morien E."/>
            <person name="Nambeesan S."/>
            <person name="Nguyen T."/>
            <person name="Pegot-Espagnet P."/>
            <person name="Pouilly N."/>
            <person name="Raftis F."/>
            <person name="Sallet E."/>
            <person name="Schiex T."/>
            <person name="Thomas J."/>
            <person name="Vandecasteele C."/>
            <person name="Vares D."/>
            <person name="Vear F."/>
            <person name="Vautrin S."/>
            <person name="Crespi M."/>
            <person name="Mangin B."/>
            <person name="Burke J.M."/>
            <person name="Salse J."/>
            <person name="Munos S."/>
            <person name="Vincourt P."/>
            <person name="Rieseberg L.H."/>
            <person name="Langlade N.B."/>
        </authorList>
    </citation>
    <scope>NUCLEOTIDE SEQUENCE [LARGE SCALE GENOMIC DNA]</scope>
    <source>
        <strain evidence="3">cv. SF193</strain>
        <tissue evidence="1">Leaves</tissue>
    </source>
</reference>
<evidence type="ECO:0000313" key="2">
    <source>
        <dbReference type="EMBL" id="OTF90941.1"/>
    </source>
</evidence>
<keyword evidence="3" id="KW-1185">Reference proteome</keyword>
<organism evidence="2 3">
    <name type="scientific">Helianthus annuus</name>
    <name type="common">Common sunflower</name>
    <dbReference type="NCBI Taxonomy" id="4232"/>
    <lineage>
        <taxon>Eukaryota</taxon>
        <taxon>Viridiplantae</taxon>
        <taxon>Streptophyta</taxon>
        <taxon>Embryophyta</taxon>
        <taxon>Tracheophyta</taxon>
        <taxon>Spermatophyta</taxon>
        <taxon>Magnoliopsida</taxon>
        <taxon>eudicotyledons</taxon>
        <taxon>Gunneridae</taxon>
        <taxon>Pentapetalae</taxon>
        <taxon>asterids</taxon>
        <taxon>campanulids</taxon>
        <taxon>Asterales</taxon>
        <taxon>Asteraceae</taxon>
        <taxon>Asteroideae</taxon>
        <taxon>Heliantheae alliance</taxon>
        <taxon>Heliantheae</taxon>
        <taxon>Helianthus</taxon>
    </lineage>
</organism>
<reference evidence="2" key="2">
    <citation type="submission" date="2017-02" db="EMBL/GenBank/DDBJ databases">
        <title>Sunflower complete genome.</title>
        <authorList>
            <person name="Langlade N."/>
            <person name="Munos S."/>
        </authorList>
    </citation>
    <scope>NUCLEOTIDE SEQUENCE [LARGE SCALE GENOMIC DNA]</scope>
    <source>
        <tissue evidence="2">Leaves</tissue>
    </source>
</reference>
<evidence type="ECO:0000313" key="3">
    <source>
        <dbReference type="Proteomes" id="UP000215914"/>
    </source>
</evidence>
<dbReference type="EMBL" id="MNCJ02000331">
    <property type="protein sequence ID" value="KAF5758675.1"/>
    <property type="molecule type" value="Genomic_DNA"/>
</dbReference>
<reference evidence="1" key="3">
    <citation type="submission" date="2020-06" db="EMBL/GenBank/DDBJ databases">
        <title>Helianthus annuus Genome sequencing and assembly Release 2.</title>
        <authorList>
            <person name="Gouzy J."/>
            <person name="Langlade N."/>
            <person name="Munos S."/>
        </authorList>
    </citation>
    <scope>NUCLEOTIDE SEQUENCE</scope>
    <source>
        <tissue evidence="1">Leaves</tissue>
    </source>
</reference>
<evidence type="ECO:0000313" key="1">
    <source>
        <dbReference type="EMBL" id="KAF5758675.1"/>
    </source>
</evidence>
<dbReference type="AlphaFoldDB" id="A0A251S1B2"/>
<dbReference type="Proteomes" id="UP000215914">
    <property type="component" value="Chromosome 16"/>
</dbReference>
<dbReference type="EMBL" id="CM007905">
    <property type="protein sequence ID" value="OTF90941.1"/>
    <property type="molecule type" value="Genomic_DNA"/>
</dbReference>
<accession>A0A251S1B2</accession>
<sequence>MAETSRNEDRIKVQATFRLPLFTLQPTLPKRASRQARIVQCKPSRWRTKGSLVNYTPLHARAEPDDFDRFLQ</sequence>